<protein>
    <submittedName>
        <fullName evidence="1">Uncharacterized protein</fullName>
    </submittedName>
</protein>
<reference evidence="1" key="2">
    <citation type="journal article" date="2023" name="IMA Fungus">
        <title>Comparative genomic study of the Penicillium genus elucidates a diverse pangenome and 15 lateral gene transfer events.</title>
        <authorList>
            <person name="Petersen C."/>
            <person name="Sorensen T."/>
            <person name="Nielsen M.R."/>
            <person name="Sondergaard T.E."/>
            <person name="Sorensen J.L."/>
            <person name="Fitzpatrick D.A."/>
            <person name="Frisvad J.C."/>
            <person name="Nielsen K.L."/>
        </authorList>
    </citation>
    <scope>NUCLEOTIDE SEQUENCE</scope>
    <source>
        <strain evidence="1">IBT 29864</strain>
    </source>
</reference>
<dbReference type="RefSeq" id="XP_056555047.1">
    <property type="nucleotide sequence ID" value="XM_056699634.1"/>
</dbReference>
<comment type="caution">
    <text evidence="1">The sequence shown here is derived from an EMBL/GenBank/DDBJ whole genome shotgun (WGS) entry which is preliminary data.</text>
</comment>
<evidence type="ECO:0000313" key="2">
    <source>
        <dbReference type="Proteomes" id="UP001147782"/>
    </source>
</evidence>
<name>A0A9W9V6E0_9EURO</name>
<keyword evidence="2" id="KW-1185">Reference proteome</keyword>
<gene>
    <name evidence="1" type="ORF">N7496_006705</name>
</gene>
<proteinExistence type="predicted"/>
<organism evidence="1 2">
    <name type="scientific">Penicillium cataractarum</name>
    <dbReference type="NCBI Taxonomy" id="2100454"/>
    <lineage>
        <taxon>Eukaryota</taxon>
        <taxon>Fungi</taxon>
        <taxon>Dikarya</taxon>
        <taxon>Ascomycota</taxon>
        <taxon>Pezizomycotina</taxon>
        <taxon>Eurotiomycetes</taxon>
        <taxon>Eurotiomycetidae</taxon>
        <taxon>Eurotiales</taxon>
        <taxon>Aspergillaceae</taxon>
        <taxon>Penicillium</taxon>
    </lineage>
</organism>
<sequence>MSDQPSSDETFTIEGVLTDDDIGRLEKAAIIEPIPSESKHSGTCTVTISRLQLNPKFLPPVPFTTADDDIDGGKPYQVSVPLSTESIAVLEFLGFTPASGRELWAGFICQQSTPHPLGLMDYVYEHISLLQTSLFQEMPINKAMILIGLERSIIQTLFDPRYSMVLKSNRSLHAWVKYALADKYARILRYHKDLKGRALWLRIWGDT</sequence>
<accession>A0A9W9V6E0</accession>
<dbReference type="EMBL" id="JAPZBS010000005">
    <property type="protein sequence ID" value="KAJ5370613.1"/>
    <property type="molecule type" value="Genomic_DNA"/>
</dbReference>
<reference evidence="1" key="1">
    <citation type="submission" date="2022-11" db="EMBL/GenBank/DDBJ databases">
        <authorList>
            <person name="Petersen C."/>
        </authorList>
    </citation>
    <scope>NUCLEOTIDE SEQUENCE</scope>
    <source>
        <strain evidence="1">IBT 29864</strain>
    </source>
</reference>
<dbReference type="GeneID" id="81438813"/>
<dbReference type="AlphaFoldDB" id="A0A9W9V6E0"/>
<evidence type="ECO:0000313" key="1">
    <source>
        <dbReference type="EMBL" id="KAJ5370613.1"/>
    </source>
</evidence>
<dbReference type="Proteomes" id="UP001147782">
    <property type="component" value="Unassembled WGS sequence"/>
</dbReference>
<dbReference type="OrthoDB" id="5429780at2759"/>